<evidence type="ECO:0000313" key="5">
    <source>
        <dbReference type="Proteomes" id="UP000199081"/>
    </source>
</evidence>
<feature type="transmembrane region" description="Helical" evidence="2">
    <location>
        <begin position="31"/>
        <end position="49"/>
    </location>
</feature>
<feature type="transmembrane region" description="Helical" evidence="2">
    <location>
        <begin position="93"/>
        <end position="109"/>
    </location>
</feature>
<evidence type="ECO:0000313" key="4">
    <source>
        <dbReference type="EMBL" id="SEK78684.1"/>
    </source>
</evidence>
<feature type="transmembrane region" description="Helical" evidence="2">
    <location>
        <begin position="169"/>
        <end position="193"/>
    </location>
</feature>
<dbReference type="Gene3D" id="3.40.50.1820">
    <property type="entry name" value="alpha/beta hydrolase"/>
    <property type="match status" value="1"/>
</dbReference>
<dbReference type="AlphaFoldDB" id="A0A1H7JWC9"/>
<feature type="domain" description="BD-FAE-like" evidence="3">
    <location>
        <begin position="298"/>
        <end position="425"/>
    </location>
</feature>
<evidence type="ECO:0000256" key="2">
    <source>
        <dbReference type="SAM" id="Phobius"/>
    </source>
</evidence>
<feature type="transmembrane region" description="Helical" evidence="2">
    <location>
        <begin position="138"/>
        <end position="163"/>
    </location>
</feature>
<feature type="transmembrane region" description="Helical" evidence="2">
    <location>
        <begin position="205"/>
        <end position="224"/>
    </location>
</feature>
<dbReference type="SUPFAM" id="SSF53474">
    <property type="entry name" value="alpha/beta-Hydrolases"/>
    <property type="match status" value="1"/>
</dbReference>
<dbReference type="Pfam" id="PF20434">
    <property type="entry name" value="BD-FAE"/>
    <property type="match status" value="1"/>
</dbReference>
<dbReference type="OrthoDB" id="9815425at2"/>
<dbReference type="InterPro" id="IPR050300">
    <property type="entry name" value="GDXG_lipolytic_enzyme"/>
</dbReference>
<dbReference type="EMBL" id="FNZU01000006">
    <property type="protein sequence ID" value="SEK78684.1"/>
    <property type="molecule type" value="Genomic_DNA"/>
</dbReference>
<evidence type="ECO:0000259" key="3">
    <source>
        <dbReference type="Pfam" id="PF20434"/>
    </source>
</evidence>
<keyword evidence="1" id="KW-0378">Hydrolase</keyword>
<dbReference type="PANTHER" id="PTHR48081">
    <property type="entry name" value="AB HYDROLASE SUPERFAMILY PROTEIN C4A8.06C"/>
    <property type="match status" value="1"/>
</dbReference>
<gene>
    <name evidence="4" type="ORF">SAMN04488099_10683</name>
</gene>
<dbReference type="GO" id="GO:0016787">
    <property type="term" value="F:hydrolase activity"/>
    <property type="evidence" value="ECO:0007669"/>
    <property type="project" value="UniProtKB-KW"/>
</dbReference>
<reference evidence="5" key="1">
    <citation type="submission" date="2016-10" db="EMBL/GenBank/DDBJ databases">
        <authorList>
            <person name="Varghese N."/>
            <person name="Submissions S."/>
        </authorList>
    </citation>
    <scope>NUCLEOTIDE SEQUENCE [LARGE SCALE GENOMIC DNA]</scope>
    <source>
        <strain evidence="5">DSM 19183</strain>
    </source>
</reference>
<sequence length="544" mass="60288">MKAFFKTLVISNTILFFLSILYIVFPGETLMWNIYGGLLILTMAGNIFTSIFNQAQEKLKLIYLTLSSLGLMVVMLMNTVVSLSPTNESSRSAVSMSLMLLLLITGGVMNREALLHRLHANNKVYGFRFTAKSKGKKLARVILIVVLSLSLLAGLLLAFVMLFNPDVSLLEIIISQYSLFYSFIFLSCSGLLLKLSRLDWQSIKGASVLLIGNGLFLVFSLPLITTPSLLNESEASYTEAFGDEWRTFDDEVPEFSQRPVSIPAYFFGIQSEPYNLTEDIFYYEGTEGVDDGLELRFDVYTPLAEAQNLPGEGSTLVRIHGGGWNTGSKGAENFAQVNKYFAAQGYVVFDVQYGLNDQDQFVNLADVPDEVSGEFSIDDMVRHLGEFTTYLADNHEDFGASIDSVFFSGGSAGGHLANAVALGLASGQYTDILDERLTVSGIIPIYPANGLAGYQEINGEDDLVDPALLVDENSPPALVYQGDHDKIVDPRVADLFEEAYLNNGNTDIAVIRLPYGEHASDLNFPGFYSQIFMYYMERFMYQYK</sequence>
<accession>A0A1H7JWC9</accession>
<dbReference type="Proteomes" id="UP000199081">
    <property type="component" value="Unassembled WGS sequence"/>
</dbReference>
<keyword evidence="2" id="KW-0472">Membrane</keyword>
<keyword evidence="2" id="KW-0812">Transmembrane</keyword>
<dbReference type="InterPro" id="IPR049492">
    <property type="entry name" value="BD-FAE-like_dom"/>
</dbReference>
<dbReference type="InterPro" id="IPR029058">
    <property type="entry name" value="AB_hydrolase_fold"/>
</dbReference>
<feature type="transmembrane region" description="Helical" evidence="2">
    <location>
        <begin position="61"/>
        <end position="81"/>
    </location>
</feature>
<dbReference type="STRING" id="426702.SAMN04488099_10683"/>
<feature type="transmembrane region" description="Helical" evidence="2">
    <location>
        <begin position="7"/>
        <end position="25"/>
    </location>
</feature>
<name>A0A1H7JWC9_9LACT</name>
<protein>
    <submittedName>
        <fullName evidence="4">Acetyl esterase/lipase</fullName>
    </submittedName>
</protein>
<organism evidence="4 5">
    <name type="scientific">Alkalibacterium pelagium</name>
    <dbReference type="NCBI Taxonomy" id="426702"/>
    <lineage>
        <taxon>Bacteria</taxon>
        <taxon>Bacillati</taxon>
        <taxon>Bacillota</taxon>
        <taxon>Bacilli</taxon>
        <taxon>Lactobacillales</taxon>
        <taxon>Carnobacteriaceae</taxon>
        <taxon>Alkalibacterium</taxon>
    </lineage>
</organism>
<proteinExistence type="predicted"/>
<evidence type="ECO:0000256" key="1">
    <source>
        <dbReference type="ARBA" id="ARBA00022801"/>
    </source>
</evidence>
<keyword evidence="5" id="KW-1185">Reference proteome</keyword>
<keyword evidence="2" id="KW-1133">Transmembrane helix</keyword>